<name>S5MCB4_9MOLU</name>
<dbReference type="AlphaFoldDB" id="S5MCB4"/>
<dbReference type="KEGG" id="stai:STAIW_v1c07820"/>
<dbReference type="STRING" id="1276220.STAIW_v1c07820"/>
<evidence type="ECO:0000256" key="1">
    <source>
        <dbReference type="SAM" id="SignalP"/>
    </source>
</evidence>
<feature type="chain" id="PRO_5004537844" description="Lipoprotein" evidence="1">
    <location>
        <begin position="20"/>
        <end position="45"/>
    </location>
</feature>
<evidence type="ECO:0000313" key="3">
    <source>
        <dbReference type="Proteomes" id="UP000014984"/>
    </source>
</evidence>
<sequence length="45" mass="4902">MKKILSLLTSIILTTASLATVGCGVSVNENQQYEGGRCFYKFTSK</sequence>
<evidence type="ECO:0000313" key="2">
    <source>
        <dbReference type="EMBL" id="AGR41378.1"/>
    </source>
</evidence>
<gene>
    <name evidence="2" type="ORF">STAIW_v1c07820</name>
</gene>
<dbReference type="PROSITE" id="PS51257">
    <property type="entry name" value="PROKAR_LIPOPROTEIN"/>
    <property type="match status" value="1"/>
</dbReference>
<dbReference type="PATRIC" id="fig|1276220.3.peg.799"/>
<evidence type="ECO:0008006" key="4">
    <source>
        <dbReference type="Google" id="ProtNLM"/>
    </source>
</evidence>
<reference evidence="2 3" key="1">
    <citation type="journal article" date="2013" name="Genome Biol. Evol.">
        <title>Comparison of metabolic capacities and inference of gene content evolution in mosquito-associated Spiroplasma diminutum and S. taiwanense.</title>
        <authorList>
            <person name="Lo W.S."/>
            <person name="Ku C."/>
            <person name="Chen L.L."/>
            <person name="Chang T.H."/>
            <person name="Kuo C.H."/>
        </authorList>
    </citation>
    <scope>NUCLEOTIDE SEQUENCE [LARGE SCALE GENOMIC DNA]</scope>
    <source>
        <strain evidence="2">CT-1</strain>
    </source>
</reference>
<organism evidence="2 3">
    <name type="scientific">Spiroplasma taiwanense CT-1</name>
    <dbReference type="NCBI Taxonomy" id="1276220"/>
    <lineage>
        <taxon>Bacteria</taxon>
        <taxon>Bacillati</taxon>
        <taxon>Mycoplasmatota</taxon>
        <taxon>Mollicutes</taxon>
        <taxon>Entomoplasmatales</taxon>
        <taxon>Spiroplasmataceae</taxon>
        <taxon>Spiroplasma</taxon>
    </lineage>
</organism>
<dbReference type="Proteomes" id="UP000014984">
    <property type="component" value="Chromosome"/>
</dbReference>
<feature type="signal peptide" evidence="1">
    <location>
        <begin position="1"/>
        <end position="19"/>
    </location>
</feature>
<keyword evidence="3" id="KW-1185">Reference proteome</keyword>
<proteinExistence type="predicted"/>
<dbReference type="EMBL" id="CP005074">
    <property type="protein sequence ID" value="AGR41378.1"/>
    <property type="molecule type" value="Genomic_DNA"/>
</dbReference>
<dbReference type="HOGENOM" id="CLU_3205455_0_0_14"/>
<keyword evidence="1" id="KW-0732">Signal</keyword>
<protein>
    <recommendedName>
        <fullName evidence="4">Lipoprotein</fullName>
    </recommendedName>
</protein>
<accession>S5MCB4</accession>